<evidence type="ECO:0000256" key="3">
    <source>
        <dbReference type="ARBA" id="ARBA00009587"/>
    </source>
</evidence>
<keyword evidence="6 14" id="KW-0808">Transferase</keyword>
<dbReference type="PANTHER" id="PTHR31650:SF1">
    <property type="entry name" value="WAX ESTER SYNTHASE_DIACYLGLYCEROL ACYLTRANSFERASE 4-RELATED"/>
    <property type="match status" value="1"/>
</dbReference>
<dbReference type="GO" id="GO:0071731">
    <property type="term" value="P:response to nitric oxide"/>
    <property type="evidence" value="ECO:0007669"/>
    <property type="project" value="TreeGrafter"/>
</dbReference>
<dbReference type="AlphaFoldDB" id="A0A0H2MDI4"/>
<dbReference type="PATRIC" id="fig|34073.19.peg.4081"/>
<dbReference type="GO" id="GO:0004144">
    <property type="term" value="F:diacylglycerol O-acyltransferase activity"/>
    <property type="evidence" value="ECO:0007669"/>
    <property type="project" value="UniProtKB-EC"/>
</dbReference>
<evidence type="ECO:0000259" key="12">
    <source>
        <dbReference type="Pfam" id="PF03007"/>
    </source>
</evidence>
<dbReference type="Pfam" id="PF03007">
    <property type="entry name" value="WS_DGAT_cat"/>
    <property type="match status" value="1"/>
</dbReference>
<dbReference type="RefSeq" id="WP_047785730.1">
    <property type="nucleotide sequence ID" value="NZ_JZWI01000020.1"/>
</dbReference>
<dbReference type="InterPro" id="IPR009721">
    <property type="entry name" value="O-acyltransferase_WSD1_C"/>
</dbReference>
<dbReference type="UniPathway" id="UPA00282"/>
<keyword evidence="15" id="KW-1185">Reference proteome</keyword>
<dbReference type="GO" id="GO:0051701">
    <property type="term" value="P:biological process involved in interaction with host"/>
    <property type="evidence" value="ECO:0007669"/>
    <property type="project" value="TreeGrafter"/>
</dbReference>
<evidence type="ECO:0000256" key="4">
    <source>
        <dbReference type="ARBA" id="ARBA00013244"/>
    </source>
</evidence>
<gene>
    <name evidence="14" type="primary">wax-dgaT</name>
    <name evidence="14" type="ORF">VPARA_39860</name>
</gene>
<dbReference type="PANTHER" id="PTHR31650">
    <property type="entry name" value="O-ACYLTRANSFERASE (WSD1-LIKE) FAMILY PROTEIN"/>
    <property type="match status" value="1"/>
</dbReference>
<organism evidence="14 15">
    <name type="scientific">Variovorax paradoxus</name>
    <dbReference type="NCBI Taxonomy" id="34073"/>
    <lineage>
        <taxon>Bacteria</taxon>
        <taxon>Pseudomonadati</taxon>
        <taxon>Pseudomonadota</taxon>
        <taxon>Betaproteobacteria</taxon>
        <taxon>Burkholderiales</taxon>
        <taxon>Comamonadaceae</taxon>
        <taxon>Variovorax</taxon>
    </lineage>
</organism>
<evidence type="ECO:0000313" key="14">
    <source>
        <dbReference type="EMBL" id="KLN54995.1"/>
    </source>
</evidence>
<sequence length="559" mass="59299">MKHLSGLDATFLHLETPEMPMHVGSLNVLDLPKGYKGDFYEDAKQFMASRIHLADVFTRKLALMPFDMTNPVWVADDDIDLDYHVRHITLPRPGTNRQLQQYVARLHSTLLDRSRPMWEFFIIDGLKSGQVALYTKVHHAGIDGQAGVALGKAIFDLEPTGRVVKPPRARPRSSGYQLGMAELATAALRNTAQQYVKLFKMAPAIARALGGLAKPDEKAAEKDAATAPKKFNLFAPRTSLNVSITNQRTFAGRTISLAETKHIAKHFGVSLNDVVMATVAGALRHYLADNNELPAKPLVAGVPVSLREAGDDTANNQASMILVSLATDITDPVQRLKAINASSTSSKSTMNRFKAVILDDFPTFAAPWLVSGIASMVGRSGLVNLLPPAANVAISNVAGAPFPMYFAGALVTSYYPVSIASHGTALNVTVQSYNGRMDYGLIACRRAVPDITEIGDYMLAEHQLLMGLTQTHPAAAGAAPAKAAVAPEPAPAAKAALKPAAKPTAKPAAKKPPAVKAPAAKAPVAKTAARKAPAKAAAPKAAPRKPAAPAKRARAAAAA</sequence>
<dbReference type="GO" id="GO:0001666">
    <property type="term" value="P:response to hypoxia"/>
    <property type="evidence" value="ECO:0007669"/>
    <property type="project" value="TreeGrafter"/>
</dbReference>
<feature type="region of interest" description="Disordered" evidence="11">
    <location>
        <begin position="494"/>
        <end position="559"/>
    </location>
</feature>
<evidence type="ECO:0000313" key="15">
    <source>
        <dbReference type="Proteomes" id="UP000035170"/>
    </source>
</evidence>
<dbReference type="GO" id="GO:0005886">
    <property type="term" value="C:plasma membrane"/>
    <property type="evidence" value="ECO:0007669"/>
    <property type="project" value="TreeGrafter"/>
</dbReference>
<dbReference type="NCBIfam" id="TIGR02946">
    <property type="entry name" value="acyl_WS_DGAT"/>
    <property type="match status" value="1"/>
</dbReference>
<evidence type="ECO:0000256" key="7">
    <source>
        <dbReference type="ARBA" id="ARBA00022798"/>
    </source>
</evidence>
<evidence type="ECO:0000256" key="10">
    <source>
        <dbReference type="ARBA" id="ARBA00048109"/>
    </source>
</evidence>
<dbReference type="GO" id="GO:0019432">
    <property type="term" value="P:triglyceride biosynthetic process"/>
    <property type="evidence" value="ECO:0007669"/>
    <property type="project" value="UniProtKB-UniPathway"/>
</dbReference>
<comment type="similarity">
    <text evidence="3">Belongs to the long-chain O-acyltransferase family.</text>
</comment>
<keyword evidence="7" id="KW-0319">Glycerol metabolism</keyword>
<keyword evidence="9 14" id="KW-0012">Acyltransferase</keyword>
<dbReference type="Pfam" id="PF06974">
    <property type="entry name" value="WS_DGAT_C"/>
    <property type="match status" value="1"/>
</dbReference>
<name>A0A0H2MDI4_VARPD</name>
<evidence type="ECO:0000256" key="2">
    <source>
        <dbReference type="ARBA" id="ARBA00005189"/>
    </source>
</evidence>
<evidence type="ECO:0000256" key="11">
    <source>
        <dbReference type="SAM" id="MobiDB-lite"/>
    </source>
</evidence>
<comment type="caution">
    <text evidence="14">The sequence shown here is derived from an EMBL/GenBank/DDBJ whole genome shotgun (WGS) entry which is preliminary data.</text>
</comment>
<evidence type="ECO:0000256" key="6">
    <source>
        <dbReference type="ARBA" id="ARBA00022679"/>
    </source>
</evidence>
<dbReference type="GO" id="GO:0006071">
    <property type="term" value="P:glycerol metabolic process"/>
    <property type="evidence" value="ECO:0007669"/>
    <property type="project" value="UniProtKB-KW"/>
</dbReference>
<keyword evidence="8" id="KW-0443">Lipid metabolism</keyword>
<feature type="compositionally biased region" description="Low complexity" evidence="11">
    <location>
        <begin position="534"/>
        <end position="559"/>
    </location>
</feature>
<evidence type="ECO:0000256" key="8">
    <source>
        <dbReference type="ARBA" id="ARBA00023098"/>
    </source>
</evidence>
<dbReference type="EMBL" id="JZWI01000020">
    <property type="protein sequence ID" value="KLN54995.1"/>
    <property type="molecule type" value="Genomic_DNA"/>
</dbReference>
<evidence type="ECO:0000256" key="9">
    <source>
        <dbReference type="ARBA" id="ARBA00023315"/>
    </source>
</evidence>
<dbReference type="EC" id="2.3.1.20" evidence="4"/>
<accession>A0A0H2MDI4</accession>
<comment type="pathway">
    <text evidence="1">Glycerolipid metabolism; triacylglycerol biosynthesis.</text>
</comment>
<proteinExistence type="inferred from homology"/>
<feature type="compositionally biased region" description="Low complexity" evidence="11">
    <location>
        <begin position="494"/>
        <end position="527"/>
    </location>
</feature>
<reference evidence="14 15" key="1">
    <citation type="submission" date="2015-03" db="EMBL/GenBank/DDBJ databases">
        <title>Genome sequence of Variovorax paradoxus TBEA6.</title>
        <authorList>
            <person name="Poehlein A."/>
            <person name="Schuldes J."/>
            <person name="Wuebbeler J.H."/>
            <person name="Hiessl S."/>
            <person name="Steinbuechel A."/>
            <person name="Daniel R."/>
        </authorList>
    </citation>
    <scope>NUCLEOTIDE SEQUENCE [LARGE SCALE GENOMIC DNA]</scope>
    <source>
        <strain evidence="14 15">TBEA6</strain>
    </source>
</reference>
<dbReference type="InterPro" id="IPR004255">
    <property type="entry name" value="O-acyltransferase_WSD1_N"/>
</dbReference>
<dbReference type="InterPro" id="IPR014292">
    <property type="entry name" value="Acyl_transf_WS/DGAT"/>
</dbReference>
<keyword evidence="5" id="KW-0444">Lipid biosynthesis</keyword>
<feature type="domain" description="O-acyltransferase WSD1 C-terminal" evidence="13">
    <location>
        <begin position="316"/>
        <end position="459"/>
    </location>
</feature>
<comment type="pathway">
    <text evidence="2">Lipid metabolism.</text>
</comment>
<dbReference type="Proteomes" id="UP000035170">
    <property type="component" value="Unassembled WGS sequence"/>
</dbReference>
<evidence type="ECO:0000256" key="5">
    <source>
        <dbReference type="ARBA" id="ARBA00022516"/>
    </source>
</evidence>
<dbReference type="InterPro" id="IPR045034">
    <property type="entry name" value="O-acyltransferase_WSD1-like"/>
</dbReference>
<feature type="domain" description="O-acyltransferase WSD1-like N-terminal" evidence="12">
    <location>
        <begin position="4"/>
        <end position="275"/>
    </location>
</feature>
<protein>
    <recommendedName>
        <fullName evidence="4">diacylglycerol O-acyltransferase</fullName>
        <ecNumber evidence="4">2.3.1.20</ecNumber>
    </recommendedName>
</protein>
<evidence type="ECO:0000256" key="1">
    <source>
        <dbReference type="ARBA" id="ARBA00004771"/>
    </source>
</evidence>
<comment type="catalytic activity">
    <reaction evidence="10">
        <text>an acyl-CoA + a 1,2-diacyl-sn-glycerol = a triacyl-sn-glycerol + CoA</text>
        <dbReference type="Rhea" id="RHEA:10868"/>
        <dbReference type="ChEBI" id="CHEBI:17815"/>
        <dbReference type="ChEBI" id="CHEBI:57287"/>
        <dbReference type="ChEBI" id="CHEBI:58342"/>
        <dbReference type="ChEBI" id="CHEBI:64615"/>
        <dbReference type="EC" id="2.3.1.20"/>
    </reaction>
</comment>
<evidence type="ECO:0000259" key="13">
    <source>
        <dbReference type="Pfam" id="PF06974"/>
    </source>
</evidence>
<dbReference type="SUPFAM" id="SSF52777">
    <property type="entry name" value="CoA-dependent acyltransferases"/>
    <property type="match status" value="1"/>
</dbReference>